<dbReference type="EnsemblPlants" id="Ma02_t23810.1">
    <property type="protein sequence ID" value="Ma02_p23810.1"/>
    <property type="gene ID" value="Ma02_g23810"/>
</dbReference>
<dbReference type="InterPro" id="IPR052448">
    <property type="entry name" value="DnaJ_C16_autophagy_reg"/>
</dbReference>
<evidence type="ECO:0000313" key="3">
    <source>
        <dbReference type="Proteomes" id="UP000012960"/>
    </source>
</evidence>
<reference evidence="2" key="1">
    <citation type="submission" date="2021-05" db="UniProtKB">
        <authorList>
            <consortium name="EnsemblPlants"/>
        </authorList>
    </citation>
    <scope>IDENTIFICATION</scope>
    <source>
        <strain evidence="2">subsp. malaccensis</strain>
    </source>
</reference>
<feature type="region of interest" description="Disordered" evidence="1">
    <location>
        <begin position="439"/>
        <end position="491"/>
    </location>
</feature>
<feature type="compositionally biased region" description="Basic residues" evidence="1">
    <location>
        <begin position="453"/>
        <end position="463"/>
    </location>
</feature>
<dbReference type="AlphaFoldDB" id="A0A804I675"/>
<dbReference type="Gramene" id="Ma02_t23810.1">
    <property type="protein sequence ID" value="Ma02_p23810.1"/>
    <property type="gene ID" value="Ma02_g23810"/>
</dbReference>
<dbReference type="Proteomes" id="UP000012960">
    <property type="component" value="Unplaced"/>
</dbReference>
<evidence type="ECO:0000256" key="1">
    <source>
        <dbReference type="SAM" id="MobiDB-lite"/>
    </source>
</evidence>
<name>A0A804I675_MUSAM</name>
<sequence>MIGSLLEGVAQTGMVELGDVQLASYLAETMFTKQPYFRKGLPALVAFPPNCSNANCYVRYDGQFSVDAIVDWMATDIIGLPRILYHSKESLAKFIVTSGRHKVKVICFSKTGERAAPFIRKAAKDYQAEASFAFVLWKEPEFSLWWNMFGVESAPAFVFLKDTYSKPFVYHELPQLRSVTSMELGCDARGFSRAGNDTLTWYCLVLVGRAGRTMAQMRETMYRVRDMLMTGDDSDYARKVNASVPMVAATAVKENRLTFTWLDGDVQLKYCQFFLDSEFYKSCGPRRYENDIDVPQIFIVRYLRNSSEDNVEADKWKHLRDQYMGKDANAASQLIARYTGSDDVKEIIQWISHIIERGDTREYPYFTFTSPELVAEDSVTIWSKSQGILPSRESIKRKLKKLYFYISDLVTDPRIGPSFLLGACLSFATIWLQKNRTIQSATPGDDTTDSARRRSNRKGRARSSTHGEPSSITDEEPKDAHQLLSSGSDSE</sequence>
<dbReference type="PANTHER" id="PTHR44303">
    <property type="entry name" value="DNAJ HOMOLOG SUBFAMILY C MEMBER 16"/>
    <property type="match status" value="1"/>
</dbReference>
<dbReference type="PANTHER" id="PTHR44303:SF2">
    <property type="entry name" value="DNAJ HOMOLOG SUBFAMILY C MEMBER 16"/>
    <property type="match status" value="1"/>
</dbReference>
<organism evidence="2 3">
    <name type="scientific">Musa acuminata subsp. malaccensis</name>
    <name type="common">Wild banana</name>
    <name type="synonym">Musa malaccensis</name>
    <dbReference type="NCBI Taxonomy" id="214687"/>
    <lineage>
        <taxon>Eukaryota</taxon>
        <taxon>Viridiplantae</taxon>
        <taxon>Streptophyta</taxon>
        <taxon>Embryophyta</taxon>
        <taxon>Tracheophyta</taxon>
        <taxon>Spermatophyta</taxon>
        <taxon>Magnoliopsida</taxon>
        <taxon>Liliopsida</taxon>
        <taxon>Zingiberales</taxon>
        <taxon>Musaceae</taxon>
        <taxon>Musa</taxon>
    </lineage>
</organism>
<keyword evidence="3" id="KW-1185">Reference proteome</keyword>
<protein>
    <submittedName>
        <fullName evidence="2">Uncharacterized protein</fullName>
    </submittedName>
</protein>
<accession>A0A804I675</accession>
<evidence type="ECO:0000313" key="2">
    <source>
        <dbReference type="EnsemblPlants" id="Ma02_p23810.1"/>
    </source>
</evidence>
<proteinExistence type="predicted"/>